<evidence type="ECO:0000313" key="2">
    <source>
        <dbReference type="Proteomes" id="UP000230707"/>
    </source>
</evidence>
<proteinExistence type="predicted"/>
<dbReference type="AlphaFoldDB" id="A0A2H0NI92"/>
<gene>
    <name evidence="1" type="ORF">COV53_02165</name>
</gene>
<dbReference type="EMBL" id="PCWS01000049">
    <property type="protein sequence ID" value="PIR08603.1"/>
    <property type="molecule type" value="Genomic_DNA"/>
</dbReference>
<evidence type="ECO:0000313" key="1">
    <source>
        <dbReference type="EMBL" id="PIR08603.1"/>
    </source>
</evidence>
<sequence length="68" mass="8404">MYNWNTDTSKWDKKSDSYIIWKLNQMINFGLNGKKLDLSLTRKYWSRLSLDPFRKKFMELILWPRKQS</sequence>
<comment type="caution">
    <text evidence="1">The sequence shown here is derived from an EMBL/GenBank/DDBJ whole genome shotgun (WGS) entry which is preliminary data.</text>
</comment>
<accession>A0A2H0NI92</accession>
<protein>
    <submittedName>
        <fullName evidence="1">Uncharacterized protein</fullName>
    </submittedName>
</protein>
<name>A0A2H0NI92_9BACT</name>
<organism evidence="1 2">
    <name type="scientific">Candidatus Gottesmanbacteria bacterium CG11_big_fil_rev_8_21_14_0_20_37_11</name>
    <dbReference type="NCBI Taxonomy" id="1974575"/>
    <lineage>
        <taxon>Bacteria</taxon>
        <taxon>Candidatus Gottesmaniibacteriota</taxon>
    </lineage>
</organism>
<reference evidence="1 2" key="1">
    <citation type="submission" date="2017-09" db="EMBL/GenBank/DDBJ databases">
        <title>Depth-based differentiation of microbial function through sediment-hosted aquifers and enrichment of novel symbionts in the deep terrestrial subsurface.</title>
        <authorList>
            <person name="Probst A.J."/>
            <person name="Ladd B."/>
            <person name="Jarett J.K."/>
            <person name="Geller-Mcgrath D.E."/>
            <person name="Sieber C.M."/>
            <person name="Emerson J.B."/>
            <person name="Anantharaman K."/>
            <person name="Thomas B.C."/>
            <person name="Malmstrom R."/>
            <person name="Stieglmeier M."/>
            <person name="Klingl A."/>
            <person name="Woyke T."/>
            <person name="Ryan C.M."/>
            <person name="Banfield J.F."/>
        </authorList>
    </citation>
    <scope>NUCLEOTIDE SEQUENCE [LARGE SCALE GENOMIC DNA]</scope>
    <source>
        <strain evidence="1">CG11_big_fil_rev_8_21_14_0_20_37_11</strain>
    </source>
</reference>
<dbReference type="Proteomes" id="UP000230707">
    <property type="component" value="Unassembled WGS sequence"/>
</dbReference>